<gene>
    <name evidence="2" type="ORF">NITINOP_3123</name>
</gene>
<dbReference type="PANTHER" id="PTHR43861:SF6">
    <property type="entry name" value="METHYLTRANSFERASE TYPE 11"/>
    <property type="match status" value="1"/>
</dbReference>
<reference evidence="3" key="1">
    <citation type="submission" date="2015-09" db="EMBL/GenBank/DDBJ databases">
        <authorList>
            <person name="Daims H."/>
        </authorList>
    </citation>
    <scope>NUCLEOTIDE SEQUENCE [LARGE SCALE GENOMIC DNA]</scope>
</reference>
<dbReference type="Proteomes" id="UP000066284">
    <property type="component" value="Chromosome 1"/>
</dbReference>
<sequence>MAEIMREQTGEGGRAGRESSSIPCNLCGGTDVSTLSNRSRSGKPLRTVICRSCGLVWSDPRPHDARQFYEEEYRLSYKHTYQPKPKHVLRAGKVALSRFEKIKDLLASPKLVLDVGTGGGEFAYLLRSLGHQVQGVEPNKGYAEYSIREYGLTVQVGFVQDAAFLPESFDVVTIWHVLEHTEDPGAVLALLRSWLKPGGRLVVEVPNVEATCQAPKNTFHEAHLYNFNVVTLRRLAKKQGLREVRHVISRDGGNITMVFGREEAPIVNGAALDIPGNYEWIARIVRGHSAWRHHLTPMPYVRAWQRFCRSLEERRETAAVSSGKELLDDLYGRELRARFSIEAGNGVA</sequence>
<protein>
    <submittedName>
        <fullName evidence="2">Methyltransferase type 11</fullName>
    </submittedName>
</protein>
<keyword evidence="3" id="KW-1185">Reference proteome</keyword>
<dbReference type="GO" id="GO:0008168">
    <property type="term" value="F:methyltransferase activity"/>
    <property type="evidence" value="ECO:0007669"/>
    <property type="project" value="UniProtKB-KW"/>
</dbReference>
<accession>A0A0S4KWA2</accession>
<dbReference type="InterPro" id="IPR029063">
    <property type="entry name" value="SAM-dependent_MTases_sf"/>
</dbReference>
<organism evidence="2 3">
    <name type="scientific">Candidatus Nitrospira inopinata</name>
    <dbReference type="NCBI Taxonomy" id="1715989"/>
    <lineage>
        <taxon>Bacteria</taxon>
        <taxon>Pseudomonadati</taxon>
        <taxon>Nitrospirota</taxon>
        <taxon>Nitrospiria</taxon>
        <taxon>Nitrospirales</taxon>
        <taxon>Nitrospiraceae</taxon>
        <taxon>Nitrospira</taxon>
    </lineage>
</organism>
<dbReference type="EMBL" id="LN885086">
    <property type="protein sequence ID" value="CUQ68095.1"/>
    <property type="molecule type" value="Genomic_DNA"/>
</dbReference>
<dbReference type="PANTHER" id="PTHR43861">
    <property type="entry name" value="TRANS-ACONITATE 2-METHYLTRANSFERASE-RELATED"/>
    <property type="match status" value="1"/>
</dbReference>
<evidence type="ECO:0000313" key="3">
    <source>
        <dbReference type="Proteomes" id="UP000066284"/>
    </source>
</evidence>
<dbReference type="STRING" id="1715989.NITINOP_3123"/>
<proteinExistence type="predicted"/>
<dbReference type="AlphaFoldDB" id="A0A0S4KWA2"/>
<keyword evidence="2" id="KW-0808">Transferase</keyword>
<dbReference type="CDD" id="cd02440">
    <property type="entry name" value="AdoMet_MTases"/>
    <property type="match status" value="1"/>
</dbReference>
<dbReference type="KEGG" id="nio:NITINOP_3123"/>
<dbReference type="GO" id="GO:0032259">
    <property type="term" value="P:methylation"/>
    <property type="evidence" value="ECO:0007669"/>
    <property type="project" value="UniProtKB-KW"/>
</dbReference>
<dbReference type="SUPFAM" id="SSF53335">
    <property type="entry name" value="S-adenosyl-L-methionine-dependent methyltransferases"/>
    <property type="match status" value="1"/>
</dbReference>
<evidence type="ECO:0000256" key="1">
    <source>
        <dbReference type="SAM" id="MobiDB-lite"/>
    </source>
</evidence>
<feature type="compositionally biased region" description="Basic and acidic residues" evidence="1">
    <location>
        <begin position="1"/>
        <end position="17"/>
    </location>
</feature>
<feature type="region of interest" description="Disordered" evidence="1">
    <location>
        <begin position="1"/>
        <end position="20"/>
    </location>
</feature>
<evidence type="ECO:0000313" key="2">
    <source>
        <dbReference type="EMBL" id="CUQ68095.1"/>
    </source>
</evidence>
<keyword evidence="2" id="KW-0489">Methyltransferase</keyword>
<name>A0A0S4KWA2_9BACT</name>
<dbReference type="Gene3D" id="3.40.50.150">
    <property type="entry name" value="Vaccinia Virus protein VP39"/>
    <property type="match status" value="1"/>
</dbReference>
<dbReference type="Pfam" id="PF13489">
    <property type="entry name" value="Methyltransf_23"/>
    <property type="match status" value="1"/>
</dbReference>